<dbReference type="Pfam" id="PF13391">
    <property type="entry name" value="HNH_2"/>
    <property type="match status" value="1"/>
</dbReference>
<name>A0ABR7RCF1_9PROT</name>
<keyword evidence="2" id="KW-0540">Nuclease</keyword>
<keyword evidence="3" id="KW-1185">Reference proteome</keyword>
<keyword evidence="2" id="KW-0378">Hydrolase</keyword>
<evidence type="ECO:0000313" key="3">
    <source>
        <dbReference type="Proteomes" id="UP000603940"/>
    </source>
</evidence>
<keyword evidence="2" id="KW-0255">Endonuclease</keyword>
<protein>
    <submittedName>
        <fullName evidence="2">HNH endonuclease</fullName>
    </submittedName>
</protein>
<evidence type="ECO:0000259" key="1">
    <source>
        <dbReference type="Pfam" id="PF13391"/>
    </source>
</evidence>
<feature type="domain" description="HNH nuclease" evidence="1">
    <location>
        <begin position="172"/>
        <end position="223"/>
    </location>
</feature>
<comment type="caution">
    <text evidence="2">The sequence shown here is derived from an EMBL/GenBank/DDBJ whole genome shotgun (WGS) entry which is preliminary data.</text>
</comment>
<organism evidence="2 3">
    <name type="scientific">Pseudoroseomonas ludipueritiae</name>
    <dbReference type="NCBI Taxonomy" id="198093"/>
    <lineage>
        <taxon>Bacteria</taxon>
        <taxon>Pseudomonadati</taxon>
        <taxon>Pseudomonadota</taxon>
        <taxon>Alphaproteobacteria</taxon>
        <taxon>Acetobacterales</taxon>
        <taxon>Acetobacteraceae</taxon>
        <taxon>Pseudoroseomonas</taxon>
    </lineage>
</organism>
<dbReference type="RefSeq" id="WP_187780540.1">
    <property type="nucleotide sequence ID" value="NZ_JACTUZ010000154.1"/>
</dbReference>
<gene>
    <name evidence="2" type="ORF">IBL25_21465</name>
</gene>
<reference evidence="2 3" key="1">
    <citation type="journal article" date="2009" name="Int. J. Syst. Evol. Microbiol.">
        <title>Transfer of Teichococcus ludipueritiae and Muricoccus roseus to the genus Roseomonas, as Roseomonas ludipueritiae comb. nov. and Roseomonas rosea comb. nov., respectively, and emended description of the genus Roseomonas.</title>
        <authorList>
            <person name="Sanchez-Porro C."/>
            <person name="Gallego V."/>
            <person name="Busse H.J."/>
            <person name="Kampfer P."/>
            <person name="Ventosa A."/>
        </authorList>
    </citation>
    <scope>NUCLEOTIDE SEQUENCE [LARGE SCALE GENOMIC DNA]</scope>
    <source>
        <strain evidence="2 3">DSM 14915</strain>
    </source>
</reference>
<dbReference type="InterPro" id="IPR003615">
    <property type="entry name" value="HNH_nuc"/>
</dbReference>
<sequence length="273" mass="30096">MNRLTRADVQYHVERLLKLEPFRTEKKLRAYRAKTGVVFYVKQSIEAFPLIVEPRWFEELTAGTIEGVTSRGEANFSSGYREFPRAMSPKGFLQFHGCDVAIQDDVALRNLLRFIGALRPGEPSPADPMADIKAAETDLASLPATEREALVQARLGQGRFRSDLIGRWGGQCAVTGIAIAPLLRASHIKPWRYSTNRERLDPENGLLLLANLDAAFDAGLISFSNEGKMLLSRALGAPPAALLGMAVGAGLRHQPSVQQQAYLELHREAAGFQ</sequence>
<dbReference type="EMBL" id="JACTUZ010000154">
    <property type="protein sequence ID" value="MBC9179514.1"/>
    <property type="molecule type" value="Genomic_DNA"/>
</dbReference>
<accession>A0ABR7RCF1</accession>
<evidence type="ECO:0000313" key="2">
    <source>
        <dbReference type="EMBL" id="MBC9179514.1"/>
    </source>
</evidence>
<dbReference type="GO" id="GO:0004519">
    <property type="term" value="F:endonuclease activity"/>
    <property type="evidence" value="ECO:0007669"/>
    <property type="project" value="UniProtKB-KW"/>
</dbReference>
<proteinExistence type="predicted"/>
<dbReference type="Proteomes" id="UP000603940">
    <property type="component" value="Unassembled WGS sequence"/>
</dbReference>